<evidence type="ECO:0000256" key="1">
    <source>
        <dbReference type="ARBA" id="ARBA00004123"/>
    </source>
</evidence>
<dbReference type="SUPFAM" id="SSF46785">
    <property type="entry name" value="Winged helix' DNA-binding domain"/>
    <property type="match status" value="1"/>
</dbReference>
<dbReference type="GeneID" id="110243119"/>
<dbReference type="PRINTS" id="PR00053">
    <property type="entry name" value="FORKHEAD"/>
</dbReference>
<sequence length="291" mass="33832">MDTRAGNSFSSFGFERLRMDGAVGFSAGSDMIDNTPQFVSVSADREQRNDEQAMVYQTHDYIPSMPLCYYPAIKPSQDPPQDAVVTMNTTHTKPYLTDDVKPPFSYIALITMSIQASPYRMRTLNEIYEFIMNRFPYFRKNQQKWQNSIRHNLSLNDCFVKVPRSVFGKPGKGNYWTLHPSCGDMFGSGSFLRRPKRFKCRFPQRSNEPAFVRKVNSFHHFSLYDTWAHLQPAYSSNFYMGRPVRQIELTAPYPTLDLYHNHEALSTKHYKARSFLIEDLMSKDTRECDAK</sequence>
<keyword evidence="7" id="KW-1185">Reference proteome</keyword>
<dbReference type="InterPro" id="IPR030456">
    <property type="entry name" value="TF_fork_head_CS_2"/>
</dbReference>
<evidence type="ECO:0000313" key="7">
    <source>
        <dbReference type="Proteomes" id="UP000887567"/>
    </source>
</evidence>
<dbReference type="SMART" id="SM00339">
    <property type="entry name" value="FH"/>
    <property type="match status" value="1"/>
</dbReference>
<name>A0A913XIE9_EXADI</name>
<dbReference type="GO" id="GO:0009653">
    <property type="term" value="P:anatomical structure morphogenesis"/>
    <property type="evidence" value="ECO:0007669"/>
    <property type="project" value="TreeGrafter"/>
</dbReference>
<dbReference type="OrthoDB" id="5954824at2759"/>
<dbReference type="PROSITE" id="PS00658">
    <property type="entry name" value="FORK_HEAD_2"/>
    <property type="match status" value="1"/>
</dbReference>
<dbReference type="Gene3D" id="1.10.10.10">
    <property type="entry name" value="Winged helix-like DNA-binding domain superfamily/Winged helix DNA-binding domain"/>
    <property type="match status" value="1"/>
</dbReference>
<dbReference type="InterPro" id="IPR050211">
    <property type="entry name" value="FOX_domain-containing"/>
</dbReference>
<reference evidence="6" key="1">
    <citation type="submission" date="2022-11" db="UniProtKB">
        <authorList>
            <consortium name="EnsemblMetazoa"/>
        </authorList>
    </citation>
    <scope>IDENTIFICATION</scope>
</reference>
<organism evidence="6 7">
    <name type="scientific">Exaiptasia diaphana</name>
    <name type="common">Tropical sea anemone</name>
    <name type="synonym">Aiptasia pulchella</name>
    <dbReference type="NCBI Taxonomy" id="2652724"/>
    <lineage>
        <taxon>Eukaryota</taxon>
        <taxon>Metazoa</taxon>
        <taxon>Cnidaria</taxon>
        <taxon>Anthozoa</taxon>
        <taxon>Hexacorallia</taxon>
        <taxon>Actiniaria</taxon>
        <taxon>Aiptasiidae</taxon>
        <taxon>Exaiptasia</taxon>
    </lineage>
</organism>
<evidence type="ECO:0000256" key="2">
    <source>
        <dbReference type="ARBA" id="ARBA00023125"/>
    </source>
</evidence>
<evidence type="ECO:0000256" key="3">
    <source>
        <dbReference type="ARBA" id="ARBA00023242"/>
    </source>
</evidence>
<evidence type="ECO:0000313" key="6">
    <source>
        <dbReference type="EnsemblMetazoa" id="XP_020904840.1"/>
    </source>
</evidence>
<proteinExistence type="predicted"/>
<comment type="subcellular location">
    <subcellularLocation>
        <location evidence="1 4">Nucleus</location>
    </subcellularLocation>
</comment>
<evidence type="ECO:0000259" key="5">
    <source>
        <dbReference type="PROSITE" id="PS50039"/>
    </source>
</evidence>
<dbReference type="AlphaFoldDB" id="A0A913XIE9"/>
<dbReference type="PROSITE" id="PS50039">
    <property type="entry name" value="FORK_HEAD_3"/>
    <property type="match status" value="1"/>
</dbReference>
<dbReference type="InterPro" id="IPR001766">
    <property type="entry name" value="Fork_head_dom"/>
</dbReference>
<dbReference type="RefSeq" id="XP_020904840.1">
    <property type="nucleotide sequence ID" value="XM_021049181.2"/>
</dbReference>
<feature type="DNA-binding region" description="Fork-head" evidence="4">
    <location>
        <begin position="101"/>
        <end position="196"/>
    </location>
</feature>
<keyword evidence="2 4" id="KW-0238">DNA-binding</keyword>
<dbReference type="GO" id="GO:0000978">
    <property type="term" value="F:RNA polymerase II cis-regulatory region sequence-specific DNA binding"/>
    <property type="evidence" value="ECO:0007669"/>
    <property type="project" value="TreeGrafter"/>
</dbReference>
<evidence type="ECO:0000256" key="4">
    <source>
        <dbReference type="PROSITE-ProRule" id="PRU00089"/>
    </source>
</evidence>
<dbReference type="PANTHER" id="PTHR11829">
    <property type="entry name" value="FORKHEAD BOX PROTEIN"/>
    <property type="match status" value="1"/>
</dbReference>
<dbReference type="InterPro" id="IPR036390">
    <property type="entry name" value="WH_DNA-bd_sf"/>
</dbReference>
<dbReference type="InterPro" id="IPR036388">
    <property type="entry name" value="WH-like_DNA-bd_sf"/>
</dbReference>
<dbReference type="Proteomes" id="UP000887567">
    <property type="component" value="Unplaced"/>
</dbReference>
<protein>
    <recommendedName>
        <fullName evidence="5">Fork-head domain-containing protein</fullName>
    </recommendedName>
</protein>
<dbReference type="KEGG" id="epa:110243119"/>
<dbReference type="GO" id="GO:0000981">
    <property type="term" value="F:DNA-binding transcription factor activity, RNA polymerase II-specific"/>
    <property type="evidence" value="ECO:0007669"/>
    <property type="project" value="TreeGrafter"/>
</dbReference>
<dbReference type="FunFam" id="1.10.10.10:FF:000071">
    <property type="entry name" value="Forkhead box F1"/>
    <property type="match status" value="1"/>
</dbReference>
<dbReference type="EnsemblMetazoa" id="XM_021049181.2">
    <property type="protein sequence ID" value="XP_020904840.1"/>
    <property type="gene ID" value="LOC110243119"/>
</dbReference>
<dbReference type="PANTHER" id="PTHR11829:SF387">
    <property type="entry name" value="FORK-HEAD DOMAIN-CONTAINING PROTEIN"/>
    <property type="match status" value="1"/>
</dbReference>
<dbReference type="GO" id="GO:0030154">
    <property type="term" value="P:cell differentiation"/>
    <property type="evidence" value="ECO:0007669"/>
    <property type="project" value="TreeGrafter"/>
</dbReference>
<dbReference type="GO" id="GO:0005634">
    <property type="term" value="C:nucleus"/>
    <property type="evidence" value="ECO:0007669"/>
    <property type="project" value="UniProtKB-SubCell"/>
</dbReference>
<keyword evidence="3 4" id="KW-0539">Nucleus</keyword>
<accession>A0A913XIE9</accession>
<dbReference type="Pfam" id="PF00250">
    <property type="entry name" value="Forkhead"/>
    <property type="match status" value="1"/>
</dbReference>
<feature type="domain" description="Fork-head" evidence="5">
    <location>
        <begin position="101"/>
        <end position="196"/>
    </location>
</feature>